<gene>
    <name evidence="2" type="ORF">BHK98_06505</name>
</gene>
<feature type="transmembrane region" description="Helical" evidence="1">
    <location>
        <begin position="20"/>
        <end position="40"/>
    </location>
</feature>
<sequence>MMKEKWQEQFKGLNGFFKFWFIVGSAGWLIVYANMAARIYNVPAEENLACSLAVAVMTVAEFIVWGADDRWAGVRKAETPEKKGRILIFHNVMIAVLEVIWLLLFMVIWKKGGVIQTPMEAGNIVTLFLIGILITVAGTGIYLRFSRKY</sequence>
<evidence type="ECO:0000313" key="3">
    <source>
        <dbReference type="Proteomes" id="UP000187404"/>
    </source>
</evidence>
<feature type="transmembrane region" description="Helical" evidence="1">
    <location>
        <begin position="86"/>
        <end position="109"/>
    </location>
</feature>
<evidence type="ECO:0000256" key="1">
    <source>
        <dbReference type="SAM" id="Phobius"/>
    </source>
</evidence>
<feature type="transmembrane region" description="Helical" evidence="1">
    <location>
        <begin position="121"/>
        <end position="143"/>
    </location>
</feature>
<dbReference type="STRING" id="1261640.BHK98_06505"/>
<name>A0A1Q9JHW2_9FIRM</name>
<accession>A0A1Q9JHW2</accession>
<comment type="caution">
    <text evidence="2">The sequence shown here is derived from an EMBL/GenBank/DDBJ whole genome shotgun (WGS) entry which is preliminary data.</text>
</comment>
<evidence type="ECO:0000313" key="2">
    <source>
        <dbReference type="EMBL" id="OLR55744.1"/>
    </source>
</evidence>
<dbReference type="Proteomes" id="UP000187404">
    <property type="component" value="Unassembled WGS sequence"/>
</dbReference>
<organism evidence="2 3">
    <name type="scientific">Hornefia porci</name>
    <dbReference type="NCBI Taxonomy" id="2652292"/>
    <lineage>
        <taxon>Bacteria</taxon>
        <taxon>Bacillati</taxon>
        <taxon>Bacillota</taxon>
        <taxon>Clostridia</taxon>
        <taxon>Peptostreptococcales</taxon>
        <taxon>Anaerovoracaceae</taxon>
        <taxon>Hornefia</taxon>
    </lineage>
</organism>
<protein>
    <submittedName>
        <fullName evidence="2">Uncharacterized protein</fullName>
    </submittedName>
</protein>
<keyword evidence="1" id="KW-0812">Transmembrane</keyword>
<reference evidence="2 3" key="1">
    <citation type="journal article" date="2016" name="Appl. Environ. Microbiol.">
        <title>Function and Phylogeny of Bacterial Butyryl Coenzyme A:Acetate Transferases and Their Diversity in the Proximal Colon of Swine.</title>
        <authorList>
            <person name="Trachsel J."/>
            <person name="Bayles D.O."/>
            <person name="Looft T."/>
            <person name="Levine U.Y."/>
            <person name="Allen H.K."/>
        </authorList>
    </citation>
    <scope>NUCLEOTIDE SEQUENCE [LARGE SCALE GENOMIC DNA]</scope>
    <source>
        <strain evidence="2 3">68-3-10</strain>
    </source>
</reference>
<keyword evidence="3" id="KW-1185">Reference proteome</keyword>
<feature type="transmembrane region" description="Helical" evidence="1">
    <location>
        <begin position="46"/>
        <end position="65"/>
    </location>
</feature>
<proteinExistence type="predicted"/>
<keyword evidence="1" id="KW-0472">Membrane</keyword>
<dbReference type="EMBL" id="MJIE01000001">
    <property type="protein sequence ID" value="OLR55744.1"/>
    <property type="molecule type" value="Genomic_DNA"/>
</dbReference>
<keyword evidence="1" id="KW-1133">Transmembrane helix</keyword>
<dbReference type="AlphaFoldDB" id="A0A1Q9JHW2"/>